<dbReference type="Proteomes" id="UP000008694">
    <property type="component" value="Unassembled WGS sequence"/>
</dbReference>
<keyword evidence="1" id="KW-1133">Transmembrane helix</keyword>
<feature type="transmembrane region" description="Helical" evidence="1">
    <location>
        <begin position="96"/>
        <end position="114"/>
    </location>
</feature>
<proteinExistence type="predicted"/>
<name>D7LEE4_ARALL</name>
<keyword evidence="1" id="KW-0812">Transmembrane</keyword>
<keyword evidence="1" id="KW-0472">Membrane</keyword>
<protein>
    <submittedName>
        <fullName evidence="2">Uncharacterized protein</fullName>
    </submittedName>
</protein>
<gene>
    <name evidence="2" type="ORF">ARALYDRAFT_903266</name>
</gene>
<dbReference type="Gramene" id="scaffold_402767.1">
    <property type="protein sequence ID" value="scaffold_402767.1"/>
    <property type="gene ID" value="scaffold_402767.1"/>
</dbReference>
<dbReference type="HOGENOM" id="CLU_2112212_0_0_1"/>
<evidence type="ECO:0000313" key="3">
    <source>
        <dbReference type="Proteomes" id="UP000008694"/>
    </source>
</evidence>
<accession>D7LEE4</accession>
<evidence type="ECO:0000313" key="2">
    <source>
        <dbReference type="EMBL" id="EFH57951.1"/>
    </source>
</evidence>
<dbReference type="EMBL" id="GL348716">
    <property type="protein sequence ID" value="EFH57951.1"/>
    <property type="molecule type" value="Genomic_DNA"/>
</dbReference>
<dbReference type="AlphaFoldDB" id="D7LEE4"/>
<keyword evidence="3" id="KW-1185">Reference proteome</keyword>
<reference evidence="3" key="1">
    <citation type="journal article" date="2011" name="Nat. Genet.">
        <title>The Arabidopsis lyrata genome sequence and the basis of rapid genome size change.</title>
        <authorList>
            <person name="Hu T.T."/>
            <person name="Pattyn P."/>
            <person name="Bakker E.G."/>
            <person name="Cao J."/>
            <person name="Cheng J.-F."/>
            <person name="Clark R.M."/>
            <person name="Fahlgren N."/>
            <person name="Fawcett J.A."/>
            <person name="Grimwood J."/>
            <person name="Gundlach H."/>
            <person name="Haberer G."/>
            <person name="Hollister J.D."/>
            <person name="Ossowski S."/>
            <person name="Ottilar R.P."/>
            <person name="Salamov A.A."/>
            <person name="Schneeberger K."/>
            <person name="Spannagl M."/>
            <person name="Wang X."/>
            <person name="Yang L."/>
            <person name="Nasrallah M.E."/>
            <person name="Bergelson J."/>
            <person name="Carrington J.C."/>
            <person name="Gaut B.S."/>
            <person name="Schmutz J."/>
            <person name="Mayer K.F.X."/>
            <person name="Van de Peer Y."/>
            <person name="Grigoriev I.V."/>
            <person name="Nordborg M."/>
            <person name="Weigel D."/>
            <person name="Guo Y.-L."/>
        </authorList>
    </citation>
    <scope>NUCLEOTIDE SEQUENCE [LARGE SCALE GENOMIC DNA]</scope>
    <source>
        <strain evidence="3">cv. MN47</strain>
    </source>
</reference>
<evidence type="ECO:0000256" key="1">
    <source>
        <dbReference type="SAM" id="Phobius"/>
    </source>
</evidence>
<organism evidence="3">
    <name type="scientific">Arabidopsis lyrata subsp. lyrata</name>
    <name type="common">Lyre-leaved rock-cress</name>
    <dbReference type="NCBI Taxonomy" id="81972"/>
    <lineage>
        <taxon>Eukaryota</taxon>
        <taxon>Viridiplantae</taxon>
        <taxon>Streptophyta</taxon>
        <taxon>Embryophyta</taxon>
        <taxon>Tracheophyta</taxon>
        <taxon>Spermatophyta</taxon>
        <taxon>Magnoliopsida</taxon>
        <taxon>eudicotyledons</taxon>
        <taxon>Gunneridae</taxon>
        <taxon>Pentapetalae</taxon>
        <taxon>rosids</taxon>
        <taxon>malvids</taxon>
        <taxon>Brassicales</taxon>
        <taxon>Brassicaceae</taxon>
        <taxon>Camelineae</taxon>
        <taxon>Arabidopsis</taxon>
    </lineage>
</organism>
<sequence length="115" mass="13337">MTYTISLMSITTHRPWRVLFKPMVVSKQVNLFFYDSKKRLFKYYPETYSLCCLSLDICVISPFVENLFSLNLSSGFHYVDHASCSRISKFFRPIEFLFSPCILLTTALASLVIVV</sequence>